<name>A0A345PGH4_9BACI</name>
<comment type="catalytic activity">
    <reaction evidence="3">
        <text>L-glutaminyl-[protein] + H2O = L-glutamyl-[protein] + NH4(+)</text>
        <dbReference type="Rhea" id="RHEA:16441"/>
        <dbReference type="Rhea" id="RHEA-COMP:10207"/>
        <dbReference type="Rhea" id="RHEA-COMP:10208"/>
        <dbReference type="ChEBI" id="CHEBI:15377"/>
        <dbReference type="ChEBI" id="CHEBI:28938"/>
        <dbReference type="ChEBI" id="CHEBI:29973"/>
        <dbReference type="ChEBI" id="CHEBI:30011"/>
        <dbReference type="EC" id="3.5.1.44"/>
    </reaction>
</comment>
<dbReference type="CDD" id="cd16352">
    <property type="entry name" value="CheD"/>
    <property type="match status" value="1"/>
</dbReference>
<keyword evidence="1 3" id="KW-0145">Chemotaxis</keyword>
<dbReference type="Gene3D" id="3.30.1330.200">
    <property type="match status" value="1"/>
</dbReference>
<evidence type="ECO:0000313" key="4">
    <source>
        <dbReference type="EMBL" id="AXI09104.1"/>
    </source>
</evidence>
<dbReference type="GO" id="GO:0006935">
    <property type="term" value="P:chemotaxis"/>
    <property type="evidence" value="ECO:0007669"/>
    <property type="project" value="UniProtKB-UniRule"/>
</dbReference>
<dbReference type="EC" id="3.5.1.44" evidence="3"/>
<reference evidence="5" key="1">
    <citation type="submission" date="2017-11" db="EMBL/GenBank/DDBJ databases">
        <authorList>
            <person name="Zhu W."/>
        </authorList>
    </citation>
    <scope>NUCLEOTIDE SEQUENCE [LARGE SCALE GENOMIC DNA]</scope>
    <source>
        <strain evidence="5">160</strain>
    </source>
</reference>
<sequence>MINSNQTVIKVGIADLKFVKAPDTIRTLGLGSCVGVVVYDELKKIAGLAHVLLPDSSHTKQTNLNAFKYADTAIPFLVDELVKSGASKLRLKAKIAGGAQMFQFMSNSDTMRIGARNVDAVKDMLKKFEIPIVSSDVGGNSGRTIEFNPITSDLKIRKVRSDEFII</sequence>
<evidence type="ECO:0000256" key="3">
    <source>
        <dbReference type="HAMAP-Rule" id="MF_01440"/>
    </source>
</evidence>
<dbReference type="PANTHER" id="PTHR35147">
    <property type="entry name" value="CHEMORECEPTOR GLUTAMINE DEAMIDASE CHED-RELATED"/>
    <property type="match status" value="1"/>
</dbReference>
<gene>
    <name evidence="3" type="primary">cheD</name>
    <name evidence="4" type="ORF">CUC15_09285</name>
</gene>
<comment type="function">
    <text evidence="3">Probably deamidates glutamine residues to glutamate on methyl-accepting chemotaxis receptors (MCPs), playing an important role in chemotaxis.</text>
</comment>
<evidence type="ECO:0000313" key="5">
    <source>
        <dbReference type="Proteomes" id="UP000253908"/>
    </source>
</evidence>
<dbReference type="InterPro" id="IPR005659">
    <property type="entry name" value="Chemorcpt_Glu_NH3ase_CheD"/>
</dbReference>
<dbReference type="InterPro" id="IPR038592">
    <property type="entry name" value="CheD-like_sf"/>
</dbReference>
<dbReference type="HAMAP" id="MF_01440">
    <property type="entry name" value="CheD"/>
    <property type="match status" value="1"/>
</dbReference>
<evidence type="ECO:0000256" key="1">
    <source>
        <dbReference type="ARBA" id="ARBA00022500"/>
    </source>
</evidence>
<dbReference type="EMBL" id="CP024848">
    <property type="protein sequence ID" value="AXI09104.1"/>
    <property type="molecule type" value="Genomic_DNA"/>
</dbReference>
<dbReference type="KEGG" id="ocn:CUC15_09285"/>
<dbReference type="GO" id="GO:0050568">
    <property type="term" value="F:protein-glutamine glutaminase activity"/>
    <property type="evidence" value="ECO:0007669"/>
    <property type="project" value="UniProtKB-UniRule"/>
</dbReference>
<organism evidence="4 5">
    <name type="scientific">Oceanobacillus zhaokaii</name>
    <dbReference type="NCBI Taxonomy" id="2052660"/>
    <lineage>
        <taxon>Bacteria</taxon>
        <taxon>Bacillati</taxon>
        <taxon>Bacillota</taxon>
        <taxon>Bacilli</taxon>
        <taxon>Bacillales</taxon>
        <taxon>Bacillaceae</taxon>
        <taxon>Oceanobacillus</taxon>
    </lineage>
</organism>
<proteinExistence type="inferred from homology"/>
<keyword evidence="5" id="KW-1185">Reference proteome</keyword>
<dbReference type="SUPFAM" id="SSF64438">
    <property type="entry name" value="CNF1/YfiH-like putative cysteine hydrolases"/>
    <property type="match status" value="1"/>
</dbReference>
<protein>
    <recommendedName>
        <fullName evidence="3">Probable chemoreceptor glutamine deamidase CheD</fullName>
        <ecNumber evidence="3">3.5.1.44</ecNumber>
    </recommendedName>
</protein>
<accession>A0A345PGH4</accession>
<evidence type="ECO:0000256" key="2">
    <source>
        <dbReference type="ARBA" id="ARBA00022801"/>
    </source>
</evidence>
<dbReference type="RefSeq" id="WP_114916397.1">
    <property type="nucleotide sequence ID" value="NZ_CP024848.1"/>
</dbReference>
<dbReference type="PANTHER" id="PTHR35147:SF1">
    <property type="entry name" value="CHEMORECEPTOR GLUTAMINE DEAMIDASE CHED-RELATED"/>
    <property type="match status" value="1"/>
</dbReference>
<dbReference type="AlphaFoldDB" id="A0A345PGH4"/>
<dbReference type="InterPro" id="IPR011324">
    <property type="entry name" value="Cytotoxic_necrot_fac-like_cat"/>
</dbReference>
<dbReference type="Proteomes" id="UP000253908">
    <property type="component" value="Chromosome"/>
</dbReference>
<dbReference type="Pfam" id="PF03975">
    <property type="entry name" value="CheD"/>
    <property type="match status" value="1"/>
</dbReference>
<keyword evidence="2 3" id="KW-0378">Hydrolase</keyword>
<dbReference type="OrthoDB" id="9807202at2"/>
<comment type="similarity">
    <text evidence="3">Belongs to the CheD family.</text>
</comment>